<dbReference type="GO" id="GO:0070677">
    <property type="term" value="F:rRNA (cytosine-2'-O-)-methyltransferase activity"/>
    <property type="evidence" value="ECO:0007669"/>
    <property type="project" value="UniProtKB-UniRule"/>
</dbReference>
<dbReference type="InterPro" id="IPR014776">
    <property type="entry name" value="4pyrrole_Mease_sub2"/>
</dbReference>
<comment type="subcellular location">
    <subcellularLocation>
        <location evidence="6">Cytoplasm</location>
    </subcellularLocation>
</comment>
<dbReference type="NCBIfam" id="TIGR00096">
    <property type="entry name" value="16S rRNA (cytidine(1402)-2'-O)-methyltransferase"/>
    <property type="match status" value="1"/>
</dbReference>
<dbReference type="Gene3D" id="3.40.1010.10">
    <property type="entry name" value="Cobalt-precorrin-4 Transmethylase, Domain 1"/>
    <property type="match status" value="1"/>
</dbReference>
<dbReference type="InterPro" id="IPR014777">
    <property type="entry name" value="4pyrrole_Mease_sub1"/>
</dbReference>
<dbReference type="SUPFAM" id="SSF53790">
    <property type="entry name" value="Tetrapyrrole methylase"/>
    <property type="match status" value="1"/>
</dbReference>
<dbReference type="EC" id="2.1.1.198" evidence="6"/>
<evidence type="ECO:0000256" key="1">
    <source>
        <dbReference type="ARBA" id="ARBA00022490"/>
    </source>
</evidence>
<keyword evidence="4 6" id="KW-0808">Transferase</keyword>
<accession>A0A4D6XHA0</accession>
<dbReference type="Pfam" id="PF00590">
    <property type="entry name" value="TP_methylase"/>
    <property type="match status" value="1"/>
</dbReference>
<keyword evidence="3 6" id="KW-0489">Methyltransferase</keyword>
<dbReference type="PANTHER" id="PTHR46111">
    <property type="entry name" value="RIBOSOMAL RNA SMALL SUBUNIT METHYLTRANSFERASE I"/>
    <property type="match status" value="1"/>
</dbReference>
<dbReference type="PANTHER" id="PTHR46111:SF1">
    <property type="entry name" value="RIBOSOMAL RNA SMALL SUBUNIT METHYLTRANSFERASE I"/>
    <property type="match status" value="1"/>
</dbReference>
<dbReference type="InterPro" id="IPR018063">
    <property type="entry name" value="SAM_MeTrfase_RsmI_CS"/>
</dbReference>
<dbReference type="AlphaFoldDB" id="A0A4D6XHA0"/>
<reference evidence="8 9" key="2">
    <citation type="submission" date="2019-05" db="EMBL/GenBank/DDBJ databases">
        <title>Genome evolution of the obligate endosymbiont Buchnera aphidicola.</title>
        <authorList>
            <person name="Moran N.A."/>
        </authorList>
    </citation>
    <scope>NUCLEOTIDE SEQUENCE [LARGE SCALE GENOMIC DNA]</scope>
    <source>
        <strain evidence="8 9">Aar</strain>
    </source>
</reference>
<dbReference type="Gene3D" id="3.30.950.10">
    <property type="entry name" value="Methyltransferase, Cobalt-precorrin-4 Transmethylase, Domain 2"/>
    <property type="match status" value="1"/>
</dbReference>
<evidence type="ECO:0000256" key="5">
    <source>
        <dbReference type="ARBA" id="ARBA00022691"/>
    </source>
</evidence>
<dbReference type="RefSeq" id="WP_158364020.1">
    <property type="nucleotide sequence ID" value="NZ_CP034900.1"/>
</dbReference>
<dbReference type="Proteomes" id="UP000298654">
    <property type="component" value="Chromosome"/>
</dbReference>
<organism evidence="8 9">
    <name type="scientific">Buchnera aphidicola</name>
    <name type="common">Artemisaphis artemisicola</name>
    <dbReference type="NCBI Taxonomy" id="1241836"/>
    <lineage>
        <taxon>Bacteria</taxon>
        <taxon>Pseudomonadati</taxon>
        <taxon>Pseudomonadota</taxon>
        <taxon>Gammaproteobacteria</taxon>
        <taxon>Enterobacterales</taxon>
        <taxon>Erwiniaceae</taxon>
        <taxon>Buchnera</taxon>
    </lineage>
</organism>
<dbReference type="OrthoDB" id="9809084at2"/>
<evidence type="ECO:0000256" key="6">
    <source>
        <dbReference type="HAMAP-Rule" id="MF_01877"/>
    </source>
</evidence>
<dbReference type="InterPro" id="IPR000878">
    <property type="entry name" value="4pyrrol_Mease"/>
</dbReference>
<name>A0A4D6XHA0_9GAMM</name>
<evidence type="ECO:0000256" key="3">
    <source>
        <dbReference type="ARBA" id="ARBA00022603"/>
    </source>
</evidence>
<feature type="domain" description="Tetrapyrrole methylase" evidence="7">
    <location>
        <begin position="9"/>
        <end position="197"/>
    </location>
</feature>
<reference evidence="8 9" key="1">
    <citation type="submission" date="2018-12" db="EMBL/GenBank/DDBJ databases">
        <authorList>
            <person name="Chong R.A."/>
        </authorList>
    </citation>
    <scope>NUCLEOTIDE SEQUENCE [LARGE SCALE GENOMIC DNA]</scope>
    <source>
        <strain evidence="8 9">Aar</strain>
    </source>
</reference>
<keyword evidence="2 6" id="KW-0698">rRNA processing</keyword>
<dbReference type="GO" id="GO:0005737">
    <property type="term" value="C:cytoplasm"/>
    <property type="evidence" value="ECO:0007669"/>
    <property type="project" value="UniProtKB-SubCell"/>
</dbReference>
<dbReference type="CDD" id="cd11648">
    <property type="entry name" value="RsmI"/>
    <property type="match status" value="1"/>
</dbReference>
<keyword evidence="5 6" id="KW-0949">S-adenosyl-L-methionine</keyword>
<sequence length="284" mass="32908">MNKFYLGILYIVPTPIGNLSDITHRALKTLKDVQIIAVENIKHTSILLKHFNIKNRLFLMNKDNETKQSDNLIKELKKGKNIALVSNAGTPIINDPGNFLIKKCHFFNIKVIPLPGACAAITALSASGIMNNRFCYEGFLPSKKKLRCNLLKSLKEETRTIIFYESKYRIIESIQDIIEQIDKNRYIVIAREITKKWECIHGEKAKLMLEWLKEDRCRYKGEMVIIIDGFKNLKKDHLSQKILETFTTLRNFISLKTSVLVTSKIHNINKNNLYQYAIKNKHDK</sequence>
<dbReference type="InterPro" id="IPR008189">
    <property type="entry name" value="rRNA_ssu_MeTfrase_I"/>
</dbReference>
<evidence type="ECO:0000256" key="4">
    <source>
        <dbReference type="ARBA" id="ARBA00022679"/>
    </source>
</evidence>
<keyword evidence="1 6" id="KW-0963">Cytoplasm</keyword>
<dbReference type="InterPro" id="IPR035996">
    <property type="entry name" value="4pyrrol_Methylase_sf"/>
</dbReference>
<evidence type="ECO:0000313" key="9">
    <source>
        <dbReference type="Proteomes" id="UP000298654"/>
    </source>
</evidence>
<comment type="catalytic activity">
    <reaction evidence="6">
        <text>cytidine(1402) in 16S rRNA + S-adenosyl-L-methionine = 2'-O-methylcytidine(1402) in 16S rRNA + S-adenosyl-L-homocysteine + H(+)</text>
        <dbReference type="Rhea" id="RHEA:42924"/>
        <dbReference type="Rhea" id="RHEA-COMP:10285"/>
        <dbReference type="Rhea" id="RHEA-COMP:10286"/>
        <dbReference type="ChEBI" id="CHEBI:15378"/>
        <dbReference type="ChEBI" id="CHEBI:57856"/>
        <dbReference type="ChEBI" id="CHEBI:59789"/>
        <dbReference type="ChEBI" id="CHEBI:74495"/>
        <dbReference type="ChEBI" id="CHEBI:82748"/>
        <dbReference type="EC" id="2.1.1.198"/>
    </reaction>
</comment>
<dbReference type="FunFam" id="3.30.950.10:FF:000002">
    <property type="entry name" value="Ribosomal RNA small subunit methyltransferase I"/>
    <property type="match status" value="1"/>
</dbReference>
<protein>
    <recommendedName>
        <fullName evidence="6">Ribosomal RNA small subunit methyltransferase I</fullName>
        <ecNumber evidence="6">2.1.1.198</ecNumber>
    </recommendedName>
    <alternativeName>
        <fullName evidence="6">16S rRNA 2'-O-ribose C1402 methyltransferase</fullName>
    </alternativeName>
    <alternativeName>
        <fullName evidence="6">rRNA (cytidine-2'-O-)-methyltransferase RsmI</fullName>
    </alternativeName>
</protein>
<dbReference type="PROSITE" id="PS01296">
    <property type="entry name" value="RSMI"/>
    <property type="match status" value="1"/>
</dbReference>
<evidence type="ECO:0000256" key="2">
    <source>
        <dbReference type="ARBA" id="ARBA00022552"/>
    </source>
</evidence>
<comment type="function">
    <text evidence="6">Catalyzes the 2'-O-methylation of the ribose of cytidine 1402 (C1402) in 16S rRNA.</text>
</comment>
<gene>
    <name evidence="6 8" type="primary">rsmI</name>
    <name evidence="8" type="ORF">D9V59_00430</name>
</gene>
<dbReference type="EMBL" id="CP034900">
    <property type="protein sequence ID" value="QCI15782.1"/>
    <property type="molecule type" value="Genomic_DNA"/>
</dbReference>
<proteinExistence type="inferred from homology"/>
<dbReference type="HAMAP" id="MF_01877">
    <property type="entry name" value="16SrRNA_methyltr_I"/>
    <property type="match status" value="1"/>
</dbReference>
<evidence type="ECO:0000313" key="8">
    <source>
        <dbReference type="EMBL" id="QCI15782.1"/>
    </source>
</evidence>
<evidence type="ECO:0000259" key="7">
    <source>
        <dbReference type="Pfam" id="PF00590"/>
    </source>
</evidence>
<comment type="similarity">
    <text evidence="6">Belongs to the methyltransferase superfamily. RsmI family.</text>
</comment>
<dbReference type="PIRSF" id="PIRSF005917">
    <property type="entry name" value="MTase_YraL"/>
    <property type="match status" value="1"/>
</dbReference>